<dbReference type="EMBL" id="CM045768">
    <property type="protein sequence ID" value="KAI7984206.1"/>
    <property type="molecule type" value="Genomic_DNA"/>
</dbReference>
<organism evidence="1 2">
    <name type="scientific">Camellia lanceoleosa</name>
    <dbReference type="NCBI Taxonomy" id="1840588"/>
    <lineage>
        <taxon>Eukaryota</taxon>
        <taxon>Viridiplantae</taxon>
        <taxon>Streptophyta</taxon>
        <taxon>Embryophyta</taxon>
        <taxon>Tracheophyta</taxon>
        <taxon>Spermatophyta</taxon>
        <taxon>Magnoliopsida</taxon>
        <taxon>eudicotyledons</taxon>
        <taxon>Gunneridae</taxon>
        <taxon>Pentapetalae</taxon>
        <taxon>asterids</taxon>
        <taxon>Ericales</taxon>
        <taxon>Theaceae</taxon>
        <taxon>Camellia</taxon>
    </lineage>
</organism>
<reference evidence="1 2" key="1">
    <citation type="journal article" date="2022" name="Plant J.">
        <title>Chromosome-level genome of Camellia lanceoleosa provides a valuable resource for understanding genome evolution and self-incompatibility.</title>
        <authorList>
            <person name="Gong W."/>
            <person name="Xiao S."/>
            <person name="Wang L."/>
            <person name="Liao Z."/>
            <person name="Chang Y."/>
            <person name="Mo W."/>
            <person name="Hu G."/>
            <person name="Li W."/>
            <person name="Zhao G."/>
            <person name="Zhu H."/>
            <person name="Hu X."/>
            <person name="Ji K."/>
            <person name="Xiang X."/>
            <person name="Song Q."/>
            <person name="Yuan D."/>
            <person name="Jin S."/>
            <person name="Zhang L."/>
        </authorList>
    </citation>
    <scope>NUCLEOTIDE SEQUENCE [LARGE SCALE GENOMIC DNA]</scope>
    <source>
        <strain evidence="1">SQ_2022a</strain>
    </source>
</reference>
<sequence length="545" mass="61581">MADDRNGDRSETSDYTSEDEGTEDYRRGGYHAVRIGDTFKHGRYVVQSKLGWGHFSTVWLAWDTHKSRYVALKVQKSAQHYTEAAMDEITILKQIAEGDPDDKKCVVKLLDHFKHSGPNGQHVCMVFEYLGDNLLTLIKFSDYRGVPLHMVKEICFHILVGLDYLHSQLSIIHTDLKPENILLCNTIDPAKDPTRSGTPLILPNSKDKIVSDSGASKDVKSSKSDLTKNQKKKIRRKAKRAAQNCAGKEISEETEPDGETTGYEDCQNDEKSNGDFVQEQTGNATVKDKSTKSDGIEGEPHGDQGGRRASRSARQKLLAEVDLKCKLVDFGNACWTYKQFTSDIQTRQYRCPEVLLGSKYSTSADLWSFACLCFEMVTGDVLFDPHTGDNYDRDEDHLALMMELLGMMPRKIALGGRYSREFFNRYGDLRHIRRLRFWPLKKVLMEKYEFSEQDAIDMADFIVPILDFVPEKRPTAAQCLIHPWLSAGPRLLEPSRTQATESGTSEKKKEKDEREAMEVGVGNMFINGGASRPEKEPNSTADPPK</sequence>
<keyword evidence="2" id="KW-1185">Reference proteome</keyword>
<protein>
    <submittedName>
        <fullName evidence="1">Protein kinase dsk1</fullName>
    </submittedName>
</protein>
<dbReference type="Proteomes" id="UP001060215">
    <property type="component" value="Chromosome 11"/>
</dbReference>
<name>A0ACC0F639_9ERIC</name>
<accession>A0ACC0F639</accession>
<proteinExistence type="predicted"/>
<evidence type="ECO:0000313" key="1">
    <source>
        <dbReference type="EMBL" id="KAI7984206.1"/>
    </source>
</evidence>
<evidence type="ECO:0000313" key="2">
    <source>
        <dbReference type="Proteomes" id="UP001060215"/>
    </source>
</evidence>
<comment type="caution">
    <text evidence="1">The sequence shown here is derived from an EMBL/GenBank/DDBJ whole genome shotgun (WGS) entry which is preliminary data.</text>
</comment>
<keyword evidence="1" id="KW-0808">Transferase</keyword>
<keyword evidence="1" id="KW-0418">Kinase</keyword>
<gene>
    <name evidence="1" type="ORF">LOK49_LG15G01791</name>
</gene>